<evidence type="ECO:0000256" key="2">
    <source>
        <dbReference type="ARBA" id="ARBA00023194"/>
    </source>
</evidence>
<dbReference type="PROSITE" id="PS51471">
    <property type="entry name" value="FE2OG_OXY"/>
    <property type="match status" value="1"/>
</dbReference>
<dbReference type="InterPro" id="IPR050231">
    <property type="entry name" value="Iron_ascorbate_oxido_reductase"/>
</dbReference>
<dbReference type="EMBL" id="MWQN01000001">
    <property type="protein sequence ID" value="OPC80421.1"/>
    <property type="molecule type" value="Genomic_DNA"/>
</dbReference>
<evidence type="ECO:0000256" key="3">
    <source>
        <dbReference type="RuleBase" id="RU003682"/>
    </source>
</evidence>
<dbReference type="OrthoDB" id="21825at2"/>
<comment type="pathway">
    <text evidence="1">Antibiotic biosynthesis.</text>
</comment>
<dbReference type="Gene3D" id="2.60.120.330">
    <property type="entry name" value="B-lactam Antibiotic, Isopenicillin N Synthase, Chain"/>
    <property type="match status" value="1"/>
</dbReference>
<dbReference type="SUPFAM" id="SSF51197">
    <property type="entry name" value="Clavaminate synthase-like"/>
    <property type="match status" value="1"/>
</dbReference>
<dbReference type="InterPro" id="IPR044861">
    <property type="entry name" value="IPNS-like_FE2OG_OXY"/>
</dbReference>
<evidence type="ECO:0000313" key="6">
    <source>
        <dbReference type="Proteomes" id="UP000190037"/>
    </source>
</evidence>
<reference evidence="5 6" key="1">
    <citation type="submission" date="2017-03" db="EMBL/GenBank/DDBJ databases">
        <title>Draft genome sequence of Streptomyces scabrisporus NF3, endophyte isolated from Amphipterygium adstringens.</title>
        <authorList>
            <person name="Vazquez M."/>
            <person name="Ceapa C.D."/>
            <person name="Rodriguez Luna D."/>
            <person name="Sanchez Esquivel S."/>
        </authorList>
    </citation>
    <scope>NUCLEOTIDE SEQUENCE [LARGE SCALE GENOMIC DNA]</scope>
    <source>
        <strain evidence="5 6">NF3</strain>
    </source>
</reference>
<keyword evidence="3" id="KW-0408">Iron</keyword>
<proteinExistence type="inferred from homology"/>
<name>A0A1T3NUV0_9ACTN</name>
<dbReference type="GO" id="GO:0016491">
    <property type="term" value="F:oxidoreductase activity"/>
    <property type="evidence" value="ECO:0007669"/>
    <property type="project" value="UniProtKB-KW"/>
</dbReference>
<dbReference type="PANTHER" id="PTHR47990">
    <property type="entry name" value="2-OXOGLUTARATE (2OG) AND FE(II)-DEPENDENT OXYGENASE SUPERFAMILY PROTEIN-RELATED"/>
    <property type="match status" value="1"/>
</dbReference>
<evidence type="ECO:0000256" key="1">
    <source>
        <dbReference type="ARBA" id="ARBA00004792"/>
    </source>
</evidence>
<dbReference type="Proteomes" id="UP000190037">
    <property type="component" value="Unassembled WGS sequence"/>
</dbReference>
<keyword evidence="2" id="KW-0045">Antibiotic biosynthesis</keyword>
<dbReference type="PRINTS" id="PR00682">
    <property type="entry name" value="IPNSYNTHASE"/>
</dbReference>
<dbReference type="GO" id="GO:0046872">
    <property type="term" value="F:metal ion binding"/>
    <property type="evidence" value="ECO:0007669"/>
    <property type="project" value="UniProtKB-KW"/>
</dbReference>
<sequence length="317" mass="35485">MIPVVDLTAARTDADAERAVAEEISRACKGTGFFIVRGHGIAADVFTDAYAASLDFFGLPLDTKHEFAMRTSTVRGDNDYSPYGYSALLSENAYAYTGRAGMPSDYVEKFSVGRLILDDDEELPFPDDPDGAAFRGALKRYFAACESVSDRIAELLALALDLPRDFFAIRTDTSNDSLRSHLYPGIAPEFVNDQGMGQHTDGTLITLLTQDGPGLQIRDRAGEWLDVGVREQDTFIVNIGDLMARWSNDEYVSTPHRVRLDVRRRQSIAFFKLANDDTVIDCFPAFVKDRPARYEPIRYEEFSLRKMNLLFGRESAR</sequence>
<dbReference type="InterPro" id="IPR027443">
    <property type="entry name" value="IPNS-like_sf"/>
</dbReference>
<evidence type="ECO:0000313" key="5">
    <source>
        <dbReference type="EMBL" id="OPC80421.1"/>
    </source>
</evidence>
<evidence type="ECO:0000259" key="4">
    <source>
        <dbReference type="PROSITE" id="PS51471"/>
    </source>
</evidence>
<dbReference type="AlphaFoldDB" id="A0A1T3NUV0"/>
<comment type="caution">
    <text evidence="5">The sequence shown here is derived from an EMBL/GenBank/DDBJ whole genome shotgun (WGS) entry which is preliminary data.</text>
</comment>
<dbReference type="InterPro" id="IPR026992">
    <property type="entry name" value="DIOX_N"/>
</dbReference>
<protein>
    <submittedName>
        <fullName evidence="5">Isopenicillin synthase</fullName>
    </submittedName>
</protein>
<feature type="domain" description="Fe2OG dioxygenase" evidence="4">
    <location>
        <begin position="174"/>
        <end position="274"/>
    </location>
</feature>
<dbReference type="STRING" id="159449.B4N89_05195"/>
<dbReference type="InterPro" id="IPR005123">
    <property type="entry name" value="Oxoglu/Fe-dep_dioxygenase_dom"/>
</dbReference>
<keyword evidence="3" id="KW-0479">Metal-binding</keyword>
<dbReference type="GO" id="GO:0017000">
    <property type="term" value="P:antibiotic biosynthetic process"/>
    <property type="evidence" value="ECO:0007669"/>
    <property type="project" value="UniProtKB-KW"/>
</dbReference>
<organism evidence="5 6">
    <name type="scientific">Embleya scabrispora</name>
    <dbReference type="NCBI Taxonomy" id="159449"/>
    <lineage>
        <taxon>Bacteria</taxon>
        <taxon>Bacillati</taxon>
        <taxon>Actinomycetota</taxon>
        <taxon>Actinomycetes</taxon>
        <taxon>Kitasatosporales</taxon>
        <taxon>Streptomycetaceae</taxon>
        <taxon>Embleya</taxon>
    </lineage>
</organism>
<comment type="similarity">
    <text evidence="3">Belongs to the iron/ascorbate-dependent oxidoreductase family.</text>
</comment>
<accession>A0A1T3NUV0</accession>
<dbReference type="Pfam" id="PF14226">
    <property type="entry name" value="DIOX_N"/>
    <property type="match status" value="1"/>
</dbReference>
<dbReference type="Pfam" id="PF03171">
    <property type="entry name" value="2OG-FeII_Oxy"/>
    <property type="match status" value="1"/>
</dbReference>
<dbReference type="RefSeq" id="WP_078974680.1">
    <property type="nucleotide sequence ID" value="NZ_MWQN01000001.1"/>
</dbReference>
<gene>
    <name evidence="5" type="ORF">B4N89_05195</name>
</gene>
<keyword evidence="3" id="KW-0560">Oxidoreductase</keyword>
<keyword evidence="6" id="KW-1185">Reference proteome</keyword>